<dbReference type="GO" id="GO:0031412">
    <property type="term" value="P:gas vesicle organization"/>
    <property type="evidence" value="ECO:0007669"/>
    <property type="project" value="InterPro"/>
</dbReference>
<reference evidence="3 4" key="1">
    <citation type="submission" date="2019-01" db="EMBL/GenBank/DDBJ databases">
        <title>Egibacter rhizosphaerae EGI 80759T.</title>
        <authorList>
            <person name="Chen D.-D."/>
            <person name="Tian Y."/>
            <person name="Jiao J.-Y."/>
            <person name="Zhang X.-T."/>
            <person name="Zhang Y.-G."/>
            <person name="Zhang Y."/>
            <person name="Xiao M."/>
            <person name="Shu W.-S."/>
            <person name="Li W.-J."/>
        </authorList>
    </citation>
    <scope>NUCLEOTIDE SEQUENCE [LARGE SCALE GENOMIC DNA]</scope>
    <source>
        <strain evidence="3 4">EGI 80759</strain>
    </source>
</reference>
<dbReference type="Gene3D" id="1.10.720.30">
    <property type="entry name" value="SAP domain"/>
    <property type="match status" value="1"/>
</dbReference>
<dbReference type="Proteomes" id="UP000291469">
    <property type="component" value="Chromosome"/>
</dbReference>
<feature type="domain" description="SAP" evidence="2">
    <location>
        <begin position="3"/>
        <end position="37"/>
    </location>
</feature>
<evidence type="ECO:0000256" key="1">
    <source>
        <dbReference type="SAM" id="MobiDB-lite"/>
    </source>
</evidence>
<dbReference type="SUPFAM" id="SSF68906">
    <property type="entry name" value="SAP domain"/>
    <property type="match status" value="1"/>
</dbReference>
<dbReference type="PROSITE" id="PS50800">
    <property type="entry name" value="SAP"/>
    <property type="match status" value="1"/>
</dbReference>
<dbReference type="Pfam" id="PF02037">
    <property type="entry name" value="SAP"/>
    <property type="match status" value="1"/>
</dbReference>
<dbReference type="Pfam" id="PF05800">
    <property type="entry name" value="GvpO"/>
    <property type="match status" value="1"/>
</dbReference>
<feature type="region of interest" description="Disordered" evidence="1">
    <location>
        <begin position="98"/>
        <end position="117"/>
    </location>
</feature>
<sequence length="171" mass="18460">MSYQDQTKAELKEELHRRDLRVSGTKHELVERLQGDDRDAERGGASASSGASGGSSAADQSSAQQEGSAESAPQRSGSSSSQGRARLKPLQLTRAAARQLEQLSGRRVDGTSGLEQTEEGSRVLLELVESQRVPPATDVLGTYEVVVDEYGDLVRYERLNRYIRGQVGGGQ</sequence>
<dbReference type="InterPro" id="IPR008634">
    <property type="entry name" value="Gas-vesicle_GvpO"/>
</dbReference>
<evidence type="ECO:0000313" key="4">
    <source>
        <dbReference type="Proteomes" id="UP000291469"/>
    </source>
</evidence>
<name>A0A411YL19_9ACTN</name>
<proteinExistence type="predicted"/>
<organism evidence="3 4">
    <name type="scientific">Egibacter rhizosphaerae</name>
    <dbReference type="NCBI Taxonomy" id="1670831"/>
    <lineage>
        <taxon>Bacteria</taxon>
        <taxon>Bacillati</taxon>
        <taxon>Actinomycetota</taxon>
        <taxon>Nitriliruptoria</taxon>
        <taxon>Egibacterales</taxon>
        <taxon>Egibacteraceae</taxon>
        <taxon>Egibacter</taxon>
    </lineage>
</organism>
<dbReference type="AlphaFoldDB" id="A0A411YL19"/>
<feature type="region of interest" description="Disordered" evidence="1">
    <location>
        <begin position="1"/>
        <end position="93"/>
    </location>
</feature>
<dbReference type="OrthoDB" id="163447at2"/>
<dbReference type="InterPro" id="IPR036361">
    <property type="entry name" value="SAP_dom_sf"/>
</dbReference>
<dbReference type="KEGG" id="erz:ER308_03355"/>
<feature type="compositionally biased region" description="Basic and acidic residues" evidence="1">
    <location>
        <begin position="7"/>
        <end position="42"/>
    </location>
</feature>
<dbReference type="SMART" id="SM00513">
    <property type="entry name" value="SAP"/>
    <property type="match status" value="1"/>
</dbReference>
<feature type="compositionally biased region" description="Low complexity" evidence="1">
    <location>
        <begin position="43"/>
        <end position="84"/>
    </location>
</feature>
<dbReference type="InterPro" id="IPR003034">
    <property type="entry name" value="SAP_dom"/>
</dbReference>
<dbReference type="RefSeq" id="WP_131156877.1">
    <property type="nucleotide sequence ID" value="NZ_CP036402.1"/>
</dbReference>
<keyword evidence="4" id="KW-1185">Reference proteome</keyword>
<dbReference type="EMBL" id="CP036402">
    <property type="protein sequence ID" value="QBI21886.1"/>
    <property type="molecule type" value="Genomic_DNA"/>
</dbReference>
<evidence type="ECO:0000259" key="2">
    <source>
        <dbReference type="PROSITE" id="PS50800"/>
    </source>
</evidence>
<protein>
    <recommendedName>
        <fullName evidence="2">SAP domain-containing protein</fullName>
    </recommendedName>
</protein>
<evidence type="ECO:0000313" key="3">
    <source>
        <dbReference type="EMBL" id="QBI21886.1"/>
    </source>
</evidence>
<gene>
    <name evidence="3" type="ORF">ER308_03355</name>
</gene>
<accession>A0A411YL19</accession>